<name>A0A7S1D745_CYCTE</name>
<feature type="transmembrane region" description="Helical" evidence="1">
    <location>
        <begin position="73"/>
        <end position="90"/>
    </location>
</feature>
<dbReference type="GO" id="GO:0005789">
    <property type="term" value="C:endoplasmic reticulum membrane"/>
    <property type="evidence" value="ECO:0007669"/>
    <property type="project" value="TreeGrafter"/>
</dbReference>
<accession>A0A7S1D745</accession>
<protein>
    <submittedName>
        <fullName evidence="2">Uncharacterized protein</fullName>
    </submittedName>
</protein>
<feature type="transmembrane region" description="Helical" evidence="1">
    <location>
        <begin position="31"/>
        <end position="53"/>
    </location>
</feature>
<keyword evidence="1" id="KW-0472">Membrane</keyword>
<keyword evidence="1" id="KW-0812">Transmembrane</keyword>
<dbReference type="SUPFAM" id="SSF48452">
    <property type="entry name" value="TPR-like"/>
    <property type="match status" value="1"/>
</dbReference>
<dbReference type="GO" id="GO:0000030">
    <property type="term" value="F:mannosyltransferase activity"/>
    <property type="evidence" value="ECO:0007669"/>
    <property type="project" value="TreeGrafter"/>
</dbReference>
<dbReference type="PANTHER" id="PTHR44216:SF3">
    <property type="entry name" value="PROTEIN O-MANNOSYL-TRANSFERASE TMTC2"/>
    <property type="match status" value="1"/>
</dbReference>
<dbReference type="InterPro" id="IPR052384">
    <property type="entry name" value="TMTC_O-mannosyltransferase"/>
</dbReference>
<dbReference type="AlphaFoldDB" id="A0A7S1D745"/>
<evidence type="ECO:0000256" key="1">
    <source>
        <dbReference type="SAM" id="Phobius"/>
    </source>
</evidence>
<dbReference type="EMBL" id="HBFW01017327">
    <property type="protein sequence ID" value="CAD8940023.1"/>
    <property type="molecule type" value="Transcribed_RNA"/>
</dbReference>
<proteinExistence type="predicted"/>
<evidence type="ECO:0000313" key="2">
    <source>
        <dbReference type="EMBL" id="CAD8940023.1"/>
    </source>
</evidence>
<organism evidence="2">
    <name type="scientific">Cyclophora tenuis</name>
    <name type="common">Marine diatom</name>
    <dbReference type="NCBI Taxonomy" id="216820"/>
    <lineage>
        <taxon>Eukaryota</taxon>
        <taxon>Sar</taxon>
        <taxon>Stramenopiles</taxon>
        <taxon>Ochrophyta</taxon>
        <taxon>Bacillariophyta</taxon>
        <taxon>Fragilariophyceae</taxon>
        <taxon>Fragilariophycidae</taxon>
        <taxon>Cyclophorales</taxon>
        <taxon>Cyclophoraceae</taxon>
        <taxon>Cyclophora</taxon>
    </lineage>
</organism>
<keyword evidence="1" id="KW-1133">Transmembrane helix</keyword>
<gene>
    <name evidence="2" type="ORF">CTEN0397_LOCUS11088</name>
</gene>
<dbReference type="PANTHER" id="PTHR44216">
    <property type="entry name" value="PROTEIN O-MANNOSYL-TRANSFERASE TMTC2"/>
    <property type="match status" value="1"/>
</dbReference>
<dbReference type="GO" id="GO:0035269">
    <property type="term" value="P:protein O-linked glycosylation via mannose"/>
    <property type="evidence" value="ECO:0007669"/>
    <property type="project" value="TreeGrafter"/>
</dbReference>
<dbReference type="InterPro" id="IPR011990">
    <property type="entry name" value="TPR-like_helical_dom_sf"/>
</dbReference>
<feature type="transmembrane region" description="Helical" evidence="1">
    <location>
        <begin position="6"/>
        <end position="24"/>
    </location>
</feature>
<reference evidence="2" key="1">
    <citation type="submission" date="2021-01" db="EMBL/GenBank/DDBJ databases">
        <authorList>
            <person name="Corre E."/>
            <person name="Pelletier E."/>
            <person name="Niang G."/>
            <person name="Scheremetjew M."/>
            <person name="Finn R."/>
            <person name="Kale V."/>
            <person name="Holt S."/>
            <person name="Cochrane G."/>
            <person name="Meng A."/>
            <person name="Brown T."/>
            <person name="Cohen L."/>
        </authorList>
    </citation>
    <scope>NUCLEOTIDE SEQUENCE</scope>
    <source>
        <strain evidence="2">ECT3854</strain>
    </source>
</reference>
<sequence>MTAFFAFLFSPFLLSSNILVVVGLMKADRVIYLPLLGFCMMEALLFKVFFLQAAQTQPNNNNNNRQSFTKRPLHWVGYLLFMLQLGLLTAKLHERNHAWSNSLSLWLNAYAVNPRSHHTMYNCGYELSLKQRYEEAEFVLRPIGNPRVDGPSNTFVYVMVLYNLQRCDEALVYMDEAKAVLDEKRASGGVRNLPHMLDRTESNLLVARAHCADEIAEKGRLMYEAVQLDQSNPYAVQQAKALMDRIDTLKKLQEKSPHLKIF</sequence>